<evidence type="ECO:0000313" key="3">
    <source>
        <dbReference type="EMBL" id="PEG29819.1"/>
    </source>
</evidence>
<reference evidence="3 5" key="1">
    <citation type="submission" date="2017-10" db="EMBL/GenBank/DDBJ databases">
        <title>Effective Description of Clostridium neonatale sp. nov. linked to necrotizing enterocolitis in neonates and a clarification of species assignable to the genus Clostridium (Prazmowski 1880) emend. Lawson and Rainey 2016.</title>
        <authorList>
            <person name="Bernard K."/>
            <person name="Burdz T."/>
            <person name="Wiebe D."/>
            <person name="Balcewich B."/>
            <person name="Alfa M."/>
            <person name="Bernier A.-M."/>
        </authorList>
    </citation>
    <scope>NUCLEOTIDE SEQUENCE [LARGE SCALE GENOMIC DNA]</scope>
    <source>
        <strain evidence="3 5">LCDC99A005</strain>
    </source>
</reference>
<evidence type="ECO:0000313" key="5">
    <source>
        <dbReference type="Proteomes" id="UP000220840"/>
    </source>
</evidence>
<evidence type="ECO:0000313" key="4">
    <source>
        <dbReference type="EMBL" id="VCT83200.1"/>
    </source>
</evidence>
<dbReference type="AlphaFoldDB" id="A0A2A7MDZ9"/>
<dbReference type="GeneID" id="68876125"/>
<proteinExistence type="predicted"/>
<dbReference type="EMBL" id="PDCJ01000002">
    <property type="protein sequence ID" value="PEG29819.1"/>
    <property type="molecule type" value="Genomic_DNA"/>
</dbReference>
<dbReference type="Proteomes" id="UP000789738">
    <property type="component" value="Unassembled WGS sequence"/>
</dbReference>
<dbReference type="EMBL" id="UWJD01000001">
    <property type="protein sequence ID" value="VCT83200.1"/>
    <property type="molecule type" value="Genomic_DNA"/>
</dbReference>
<dbReference type="Proteomes" id="UP001189143">
    <property type="component" value="Unassembled WGS sequence"/>
</dbReference>
<evidence type="ECO:0000313" key="6">
    <source>
        <dbReference type="Proteomes" id="UP000431451"/>
    </source>
</evidence>
<dbReference type="EMBL" id="CAMTCP010000246">
    <property type="protein sequence ID" value="CAI3636943.1"/>
    <property type="molecule type" value="Genomic_DNA"/>
</dbReference>
<dbReference type="Proteomes" id="UP000220840">
    <property type="component" value="Unassembled WGS sequence"/>
</dbReference>
<dbReference type="RefSeq" id="WP_058293984.1">
    <property type="nucleotide sequence ID" value="NZ_CAKJVD010000039.1"/>
</dbReference>
<protein>
    <submittedName>
        <fullName evidence="3">Uncharacterized protein</fullName>
    </submittedName>
</protein>
<accession>A0A2A7MDZ9</accession>
<dbReference type="STRING" id="137838.GCA_001458595_01089"/>
<organism evidence="3 5">
    <name type="scientific">Clostridium neonatale</name>
    <dbReference type="NCBI Taxonomy" id="137838"/>
    <lineage>
        <taxon>Bacteria</taxon>
        <taxon>Bacillati</taxon>
        <taxon>Bacillota</taxon>
        <taxon>Clostridia</taxon>
        <taxon>Eubacteriales</taxon>
        <taxon>Clostridiaceae</taxon>
        <taxon>Clostridium</taxon>
    </lineage>
</organism>
<reference evidence="2" key="4">
    <citation type="submission" date="2022-10" db="EMBL/GenBank/DDBJ databases">
        <authorList>
            <person name="Aires J."/>
            <person name="Mesa V."/>
        </authorList>
    </citation>
    <scope>NUCLEOTIDE SEQUENCE</scope>
    <source>
        <strain evidence="2">Clostridium neonatale JD116</strain>
    </source>
</reference>
<sequence length="74" mass="8785">MKTHRVYYEILRSENNLPQLEQTKNTFSNEISIKEYMLSDNDISLNVLKHNNSTKYGIILDIMNEFIFDGKNEQ</sequence>
<dbReference type="Proteomes" id="UP000431451">
    <property type="component" value="Unassembled WGS sequence"/>
</dbReference>
<keyword evidence="5" id="KW-1185">Reference proteome</keyword>
<reference evidence="4 6" key="2">
    <citation type="submission" date="2018-06" db="EMBL/GenBank/DDBJ databases">
        <authorList>
            <consortium name="IHU Genomes"/>
        </authorList>
    </citation>
    <scope>NUCLEOTIDE SEQUENCE [LARGE SCALE GENOMIC DNA]</scope>
    <source>
        <strain evidence="4 6">NEC25</strain>
    </source>
</reference>
<reference evidence="1" key="3">
    <citation type="submission" date="2021-10" db="EMBL/GenBank/DDBJ databases">
        <authorList>
            <person name="Mesa V."/>
        </authorList>
    </citation>
    <scope>NUCLEOTIDE SEQUENCE</scope>
    <source>
        <strain evidence="1">CC3_PB</strain>
    </source>
</reference>
<dbReference type="EMBL" id="CAKJVE010000004">
    <property type="protein sequence ID" value="CAG9710767.1"/>
    <property type="molecule type" value="Genomic_DNA"/>
</dbReference>
<evidence type="ECO:0000313" key="2">
    <source>
        <dbReference type="EMBL" id="CAI3636943.1"/>
    </source>
</evidence>
<evidence type="ECO:0000313" key="1">
    <source>
        <dbReference type="EMBL" id="CAG9710767.1"/>
    </source>
</evidence>
<name>A0A2A7MDZ9_9CLOT</name>
<gene>
    <name evidence="2" type="ORF">CNEO2_480020</name>
    <name evidence="1" type="ORF">CNEO_44934</name>
    <name evidence="4" type="ORF">CNEONATNEC25_00795</name>
    <name evidence="3" type="ORF">CQ394_14290</name>
</gene>